<comment type="caution">
    <text evidence="1">The sequence shown here is derived from an EMBL/GenBank/DDBJ whole genome shotgun (WGS) entry which is preliminary data.</text>
</comment>
<proteinExistence type="predicted"/>
<accession>A0ACC1X4W1</accession>
<dbReference type="EMBL" id="CM051404">
    <property type="protein sequence ID" value="KAJ4706480.1"/>
    <property type="molecule type" value="Genomic_DNA"/>
</dbReference>
<keyword evidence="2" id="KW-1185">Reference proteome</keyword>
<protein>
    <submittedName>
        <fullName evidence="1">Protein POLYCHOME</fullName>
    </submittedName>
</protein>
<dbReference type="Proteomes" id="UP001164539">
    <property type="component" value="Chromosome 11"/>
</dbReference>
<organism evidence="1 2">
    <name type="scientific">Melia azedarach</name>
    <name type="common">Chinaberry tree</name>
    <dbReference type="NCBI Taxonomy" id="155640"/>
    <lineage>
        <taxon>Eukaryota</taxon>
        <taxon>Viridiplantae</taxon>
        <taxon>Streptophyta</taxon>
        <taxon>Embryophyta</taxon>
        <taxon>Tracheophyta</taxon>
        <taxon>Spermatophyta</taxon>
        <taxon>Magnoliopsida</taxon>
        <taxon>eudicotyledons</taxon>
        <taxon>Gunneridae</taxon>
        <taxon>Pentapetalae</taxon>
        <taxon>rosids</taxon>
        <taxon>malvids</taxon>
        <taxon>Sapindales</taxon>
        <taxon>Meliaceae</taxon>
        <taxon>Melia</taxon>
    </lineage>
</organism>
<sequence length="251" mass="27490">MAEARDRLVRPEEFATVFNRRRLGALGILQDESENTSNPLGSPLGRAASMTPRVQSRLAGRGGFLVTPRSRVARGRMSAYGSASVTRGPIGRENTPVGSARRGRGVLPAWYPRTPLRDITAVVRAIERRRARLGEVGGLELESPMAHDQRVGDSSVPLSGAPLEHDTSMMTPNPTLGVKQCPLSVKVPKLLLDITNQAGGELESLTPQKKLLNSIDKVEKVVMEELNKLKRTPSAKKAEREKRVRTLMSMR</sequence>
<name>A0ACC1X4W1_MELAZ</name>
<gene>
    <name evidence="1" type="ORF">OWV82_020120</name>
</gene>
<reference evidence="1 2" key="1">
    <citation type="journal article" date="2023" name="Science">
        <title>Complex scaffold remodeling in plant triterpene biosynthesis.</title>
        <authorList>
            <person name="De La Pena R."/>
            <person name="Hodgson H."/>
            <person name="Liu J.C."/>
            <person name="Stephenson M.J."/>
            <person name="Martin A.C."/>
            <person name="Owen C."/>
            <person name="Harkess A."/>
            <person name="Leebens-Mack J."/>
            <person name="Jimenez L.E."/>
            <person name="Osbourn A."/>
            <person name="Sattely E.S."/>
        </authorList>
    </citation>
    <scope>NUCLEOTIDE SEQUENCE [LARGE SCALE GENOMIC DNA]</scope>
    <source>
        <strain evidence="2">cv. JPN11</strain>
        <tissue evidence="1">Leaf</tissue>
    </source>
</reference>
<evidence type="ECO:0000313" key="2">
    <source>
        <dbReference type="Proteomes" id="UP001164539"/>
    </source>
</evidence>
<evidence type="ECO:0000313" key="1">
    <source>
        <dbReference type="EMBL" id="KAJ4706480.1"/>
    </source>
</evidence>